<dbReference type="Proteomes" id="UP000314980">
    <property type="component" value="Unassembled WGS sequence"/>
</dbReference>
<name>A0A4W6D2B5_LATCA</name>
<organism evidence="1 2">
    <name type="scientific">Lates calcarifer</name>
    <name type="common">Barramundi</name>
    <name type="synonym">Holocentrus calcarifer</name>
    <dbReference type="NCBI Taxonomy" id="8187"/>
    <lineage>
        <taxon>Eukaryota</taxon>
        <taxon>Metazoa</taxon>
        <taxon>Chordata</taxon>
        <taxon>Craniata</taxon>
        <taxon>Vertebrata</taxon>
        <taxon>Euteleostomi</taxon>
        <taxon>Actinopterygii</taxon>
        <taxon>Neopterygii</taxon>
        <taxon>Teleostei</taxon>
        <taxon>Neoteleostei</taxon>
        <taxon>Acanthomorphata</taxon>
        <taxon>Carangaria</taxon>
        <taxon>Carangaria incertae sedis</taxon>
        <taxon>Centropomidae</taxon>
        <taxon>Lates</taxon>
    </lineage>
</organism>
<reference evidence="2" key="1">
    <citation type="submission" date="2015-09" db="EMBL/GenBank/DDBJ databases">
        <authorList>
            <person name="Sai Rama Sridatta P."/>
        </authorList>
    </citation>
    <scope>NUCLEOTIDE SEQUENCE [LARGE SCALE GENOMIC DNA]</scope>
</reference>
<reference evidence="1" key="2">
    <citation type="submission" date="2025-08" db="UniProtKB">
        <authorList>
            <consortium name="Ensembl"/>
        </authorList>
    </citation>
    <scope>IDENTIFICATION</scope>
</reference>
<keyword evidence="2" id="KW-1185">Reference proteome</keyword>
<dbReference type="Ensembl" id="ENSLCAT00010019311.1">
    <property type="protein sequence ID" value="ENSLCAP00010018904.1"/>
    <property type="gene ID" value="ENSLCAG00010008941.1"/>
</dbReference>
<evidence type="ECO:0000313" key="2">
    <source>
        <dbReference type="Proteomes" id="UP000314980"/>
    </source>
</evidence>
<sequence>MVAACALFWMKHLPQVSQLNGRSPVCIRWWPFRVSAWLKLFPQVSHLNGFSPLLLQYWHVWSDCSHQPHFQQQQDHYQARNTNECVNMIPM</sequence>
<dbReference type="InParanoid" id="A0A4W6D2B5"/>
<accession>A0A4W6D2B5</accession>
<dbReference type="AlphaFoldDB" id="A0A4W6D2B5"/>
<dbReference type="STRING" id="8187.ENSLCAP00010018904"/>
<protein>
    <submittedName>
        <fullName evidence="1">Uncharacterized protein</fullName>
    </submittedName>
</protein>
<dbReference type="GeneTree" id="ENSGT00940000179739"/>
<reference evidence="1" key="3">
    <citation type="submission" date="2025-09" db="UniProtKB">
        <authorList>
            <consortium name="Ensembl"/>
        </authorList>
    </citation>
    <scope>IDENTIFICATION</scope>
</reference>
<proteinExistence type="predicted"/>
<evidence type="ECO:0000313" key="1">
    <source>
        <dbReference type="Ensembl" id="ENSLCAP00010018904.1"/>
    </source>
</evidence>